<dbReference type="InterPro" id="IPR001119">
    <property type="entry name" value="SLH_dom"/>
</dbReference>
<dbReference type="PROSITE" id="PS51272">
    <property type="entry name" value="SLH"/>
    <property type="match status" value="3"/>
</dbReference>
<evidence type="ECO:0000259" key="3">
    <source>
        <dbReference type="PROSITE" id="PS51272"/>
    </source>
</evidence>
<feature type="domain" description="SLH" evidence="3">
    <location>
        <begin position="152"/>
        <end position="209"/>
    </location>
</feature>
<reference evidence="4 5" key="1">
    <citation type="submission" date="2024-03" db="EMBL/GenBank/DDBJ databases">
        <title>Human intestinal bacterial collection.</title>
        <authorList>
            <person name="Pauvert C."/>
            <person name="Hitch T.C.A."/>
            <person name="Clavel T."/>
        </authorList>
    </citation>
    <scope>NUCLEOTIDE SEQUENCE [LARGE SCALE GENOMIC DNA]</scope>
    <source>
        <strain evidence="4 5">CLA-AP-H34</strain>
    </source>
</reference>
<comment type="caution">
    <text evidence="4">The sequence shown here is derived from an EMBL/GenBank/DDBJ whole genome shotgun (WGS) entry which is preliminary data.</text>
</comment>
<evidence type="ECO:0000313" key="4">
    <source>
        <dbReference type="EMBL" id="MEQ2456413.1"/>
    </source>
</evidence>
<feature type="chain" id="PRO_5046592704" evidence="2">
    <location>
        <begin position="28"/>
        <end position="209"/>
    </location>
</feature>
<sequence length="209" mass="21835">MDPLKQKFAALACAVCLCAGLCIPAAAAGVYSDVPGGAWYESAVESVTEDGYMTGVDETHFAPTANVTRATVVMVLWRMEGCPEGNTPATFSDVPAGAWYAQAVAWAQGAAIAQGDDAGRFQPNAYVTRQELAVLLTRYDRYKGVTLAEGALNLYSDASKIGVWAVDGMKHAVGMGWLEGSAGLINPGGLASRAQLAVILQRMTTPANG</sequence>
<evidence type="ECO:0000256" key="1">
    <source>
        <dbReference type="ARBA" id="ARBA00022737"/>
    </source>
</evidence>
<feature type="domain" description="SLH" evidence="3">
    <location>
        <begin position="87"/>
        <end position="150"/>
    </location>
</feature>
<gene>
    <name evidence="4" type="ORF">WMO45_07755</name>
</gene>
<accession>A0ABV1ET39</accession>
<feature type="signal peptide" evidence="2">
    <location>
        <begin position="1"/>
        <end position="27"/>
    </location>
</feature>
<evidence type="ECO:0000256" key="2">
    <source>
        <dbReference type="SAM" id="SignalP"/>
    </source>
</evidence>
<feature type="domain" description="SLH" evidence="3">
    <location>
        <begin position="27"/>
        <end position="86"/>
    </location>
</feature>
<protein>
    <submittedName>
        <fullName evidence="4">S-layer homology domain-containing protein</fullName>
    </submittedName>
</protein>
<evidence type="ECO:0000313" key="5">
    <source>
        <dbReference type="Proteomes" id="UP001440599"/>
    </source>
</evidence>
<name>A0ABV1ET39_9FIRM</name>
<dbReference type="EMBL" id="JBBMFT010000004">
    <property type="protein sequence ID" value="MEQ2456413.1"/>
    <property type="molecule type" value="Genomic_DNA"/>
</dbReference>
<keyword evidence="1" id="KW-0677">Repeat</keyword>
<organism evidence="4 5">
    <name type="scientific">Flavonifractor hominis</name>
    <dbReference type="NCBI Taxonomy" id="3133178"/>
    <lineage>
        <taxon>Bacteria</taxon>
        <taxon>Bacillati</taxon>
        <taxon>Bacillota</taxon>
        <taxon>Clostridia</taxon>
        <taxon>Eubacteriales</taxon>
        <taxon>Oscillospiraceae</taxon>
        <taxon>Flavonifractor</taxon>
    </lineage>
</organism>
<keyword evidence="2" id="KW-0732">Signal</keyword>
<dbReference type="Proteomes" id="UP001440599">
    <property type="component" value="Unassembled WGS sequence"/>
</dbReference>
<keyword evidence="5" id="KW-1185">Reference proteome</keyword>
<dbReference type="Pfam" id="PF00395">
    <property type="entry name" value="SLH"/>
    <property type="match status" value="2"/>
</dbReference>
<proteinExistence type="predicted"/>